<comment type="caution">
    <text evidence="2">The sequence shown here is derived from an EMBL/GenBank/DDBJ whole genome shotgun (WGS) entry which is preliminary data.</text>
</comment>
<dbReference type="Gene3D" id="1.10.3210.10">
    <property type="entry name" value="Hypothetical protein af1432"/>
    <property type="match status" value="1"/>
</dbReference>
<dbReference type="Pfam" id="PF13487">
    <property type="entry name" value="HD_5"/>
    <property type="match status" value="1"/>
</dbReference>
<dbReference type="EMBL" id="JBHTCC010000001">
    <property type="protein sequence ID" value="MFC7297629.1"/>
    <property type="molecule type" value="Genomic_DNA"/>
</dbReference>
<protein>
    <submittedName>
        <fullName evidence="2">HD-GYP domain-containing protein</fullName>
    </submittedName>
</protein>
<dbReference type="InterPro" id="IPR021812">
    <property type="entry name" value="DUF3391"/>
</dbReference>
<feature type="domain" description="HD-GYP" evidence="1">
    <location>
        <begin position="137"/>
        <end position="334"/>
    </location>
</feature>
<evidence type="ECO:0000259" key="1">
    <source>
        <dbReference type="PROSITE" id="PS51832"/>
    </source>
</evidence>
<dbReference type="NCBIfam" id="TIGR00277">
    <property type="entry name" value="HDIG"/>
    <property type="match status" value="1"/>
</dbReference>
<dbReference type="PANTHER" id="PTHR43155">
    <property type="entry name" value="CYCLIC DI-GMP PHOSPHODIESTERASE PA4108-RELATED"/>
    <property type="match status" value="1"/>
</dbReference>
<evidence type="ECO:0000313" key="3">
    <source>
        <dbReference type="Proteomes" id="UP001596379"/>
    </source>
</evidence>
<dbReference type="InterPro" id="IPR006675">
    <property type="entry name" value="HDIG_dom"/>
</dbReference>
<organism evidence="2 3">
    <name type="scientific">Herminiimonas aquatilis</name>
    <dbReference type="NCBI Taxonomy" id="345342"/>
    <lineage>
        <taxon>Bacteria</taxon>
        <taxon>Pseudomonadati</taxon>
        <taxon>Pseudomonadota</taxon>
        <taxon>Betaproteobacteria</taxon>
        <taxon>Burkholderiales</taxon>
        <taxon>Oxalobacteraceae</taxon>
        <taxon>Herminiimonas</taxon>
    </lineage>
</organism>
<dbReference type="Pfam" id="PF11871">
    <property type="entry name" value="DUF3391"/>
    <property type="match status" value="1"/>
</dbReference>
<name>A0ABW2J2A6_9BURK</name>
<reference evidence="3" key="1">
    <citation type="journal article" date="2019" name="Int. J. Syst. Evol. Microbiol.">
        <title>The Global Catalogue of Microorganisms (GCM) 10K type strain sequencing project: providing services to taxonomists for standard genome sequencing and annotation.</title>
        <authorList>
            <consortium name="The Broad Institute Genomics Platform"/>
            <consortium name="The Broad Institute Genome Sequencing Center for Infectious Disease"/>
            <person name="Wu L."/>
            <person name="Ma J."/>
        </authorList>
    </citation>
    <scope>NUCLEOTIDE SEQUENCE [LARGE SCALE GENOMIC DNA]</scope>
    <source>
        <strain evidence="3">CCUG 36956</strain>
    </source>
</reference>
<dbReference type="PANTHER" id="PTHR43155:SF2">
    <property type="entry name" value="CYCLIC DI-GMP PHOSPHODIESTERASE PA4108"/>
    <property type="match status" value="1"/>
</dbReference>
<keyword evidence="3" id="KW-1185">Reference proteome</keyword>
<dbReference type="RefSeq" id="WP_382232773.1">
    <property type="nucleotide sequence ID" value="NZ_JBHTCC010000001.1"/>
</dbReference>
<proteinExistence type="predicted"/>
<evidence type="ECO:0000313" key="2">
    <source>
        <dbReference type="EMBL" id="MFC7297629.1"/>
    </source>
</evidence>
<dbReference type="SUPFAM" id="SSF109604">
    <property type="entry name" value="HD-domain/PDEase-like"/>
    <property type="match status" value="1"/>
</dbReference>
<gene>
    <name evidence="2" type="ORF">ACFQO0_04180</name>
</gene>
<dbReference type="SMART" id="SM00471">
    <property type="entry name" value="HDc"/>
    <property type="match status" value="1"/>
</dbReference>
<sequence length="404" mass="44326">MLKRINVEQLRTGMFIQKFCSSWDESPFWRTSLLLDNPKDLQKIQASGVEEVWIDVSKGLDVAKVAVEKIEAEAAPAPQKSVPPPVVAPRRASFDDEMARAKKICADGKTAVTTMFQEARMGNALNTAQAHALVDEISSSVMRNPDAFISLARLKNKDDYTYMHSVAVCALMIALAKKMKLDEHQTREAGLAGLLHDVGKMMVSQSILDKPGKLTDDEFVAVKEHPVEGHKILLESPDVGEAALDVCLHHHERFDGNGYPHQLVGAQISLFARMGAVCDVYDAITSNRAYKAGWEPSESLRRMAEWNGHFDPSVFQAFVKCIGIYPTGALVKLKTGRVGVVVEQSESSLLTPKVKVFFSVKSNAYIPPEIVDLAKMEGHDKIMGLEDGAKLGLKSVHGMWAGAA</sequence>
<dbReference type="PROSITE" id="PS51832">
    <property type="entry name" value="HD_GYP"/>
    <property type="match status" value="1"/>
</dbReference>
<dbReference type="Proteomes" id="UP001596379">
    <property type="component" value="Unassembled WGS sequence"/>
</dbReference>
<dbReference type="CDD" id="cd00077">
    <property type="entry name" value="HDc"/>
    <property type="match status" value="1"/>
</dbReference>
<dbReference type="InterPro" id="IPR003607">
    <property type="entry name" value="HD/PDEase_dom"/>
</dbReference>
<dbReference type="InterPro" id="IPR037522">
    <property type="entry name" value="HD_GYP_dom"/>
</dbReference>
<accession>A0ABW2J2A6</accession>